<name>A0A380RU59_FIBSU</name>
<sequence>MIPLTFKEVVIRMARRILGEERVHDRLIERGIKLRHLQDGYSRNGEILESCDGGESRQTLIFMADGKWMHGGLTDRLRGMASAYKFATEHNLDFKIFHTSPFLLQEILQPNKVDWIIDEHEISHNCEIAKPVLLYREDFNNDSALERQLDSRHKQFHLYSCVDTIGEEFPKYFNELFKPSPLLENELAHYSELLGESYTTISFRFQNKLGDFKEFTFKELSEKGKQKLLSAAINVLKKEMPHQVGHDNSDTALSCPPVSGHHHLVNETSKILVTADSPTFLAEAEKLPNVVTVKGKSIHIDFNSSKNATDYLKAFTEFFLISKASKAILYRNRKYKTYPSNFPKYAAMLGHVPYEIIEE</sequence>
<gene>
    <name evidence="1" type="ORF">SAMN05661053_0271</name>
</gene>
<dbReference type="EMBL" id="UHJL01000001">
    <property type="protein sequence ID" value="SUQ19046.1"/>
    <property type="molecule type" value="Genomic_DNA"/>
</dbReference>
<reference evidence="1 2" key="1">
    <citation type="submission" date="2017-08" db="EMBL/GenBank/DDBJ databases">
        <authorList>
            <person name="de Groot N.N."/>
        </authorList>
    </citation>
    <scope>NUCLEOTIDE SEQUENCE [LARGE SCALE GENOMIC DNA]</scope>
    <source>
        <strain evidence="1 2">HM2</strain>
    </source>
</reference>
<accession>A0A380RU59</accession>
<dbReference type="AlphaFoldDB" id="A0A380RU59"/>
<dbReference type="Proteomes" id="UP000255423">
    <property type="component" value="Unassembled WGS sequence"/>
</dbReference>
<organism evidence="1 2">
    <name type="scientific">Fibrobacter succinogenes</name>
    <name type="common">Bacteroides succinogenes</name>
    <dbReference type="NCBI Taxonomy" id="833"/>
    <lineage>
        <taxon>Bacteria</taxon>
        <taxon>Pseudomonadati</taxon>
        <taxon>Fibrobacterota</taxon>
        <taxon>Fibrobacteria</taxon>
        <taxon>Fibrobacterales</taxon>
        <taxon>Fibrobacteraceae</taxon>
        <taxon>Fibrobacter</taxon>
    </lineage>
</organism>
<evidence type="ECO:0000313" key="1">
    <source>
        <dbReference type="EMBL" id="SUQ19046.1"/>
    </source>
</evidence>
<evidence type="ECO:0000313" key="2">
    <source>
        <dbReference type="Proteomes" id="UP000255423"/>
    </source>
</evidence>
<proteinExistence type="predicted"/>
<dbReference type="RefSeq" id="WP_109571813.1">
    <property type="nucleotide sequence ID" value="NZ_UHJL01000001.1"/>
</dbReference>
<protein>
    <submittedName>
        <fullName evidence="1">Uncharacterized protein</fullName>
    </submittedName>
</protein>